<keyword evidence="6" id="KW-0808">Transferase</keyword>
<evidence type="ECO:0000256" key="12">
    <source>
        <dbReference type="ARBA" id="ARBA00023012"/>
    </source>
</evidence>
<keyword evidence="4" id="KW-1003">Cell membrane</keyword>
<feature type="transmembrane region" description="Helical" evidence="14">
    <location>
        <begin position="133"/>
        <end position="155"/>
    </location>
</feature>
<evidence type="ECO:0000256" key="13">
    <source>
        <dbReference type="ARBA" id="ARBA00023136"/>
    </source>
</evidence>
<evidence type="ECO:0000256" key="2">
    <source>
        <dbReference type="ARBA" id="ARBA00004651"/>
    </source>
</evidence>
<evidence type="ECO:0000256" key="8">
    <source>
        <dbReference type="ARBA" id="ARBA00022741"/>
    </source>
</evidence>
<feature type="transmembrane region" description="Helical" evidence="14">
    <location>
        <begin position="175"/>
        <end position="193"/>
    </location>
</feature>
<dbReference type="Gene3D" id="3.30.565.10">
    <property type="entry name" value="Histidine kinase-like ATPase, C-terminal domain"/>
    <property type="match status" value="1"/>
</dbReference>
<dbReference type="PANTHER" id="PTHR43065">
    <property type="entry name" value="SENSOR HISTIDINE KINASE"/>
    <property type="match status" value="1"/>
</dbReference>
<evidence type="ECO:0000256" key="7">
    <source>
        <dbReference type="ARBA" id="ARBA00022692"/>
    </source>
</evidence>
<dbReference type="SMART" id="SM00387">
    <property type="entry name" value="HATPase_c"/>
    <property type="match status" value="1"/>
</dbReference>
<keyword evidence="12" id="KW-0902">Two-component regulatory system</keyword>
<keyword evidence="8" id="KW-0547">Nucleotide-binding</keyword>
<dbReference type="Gene3D" id="1.10.287.130">
    <property type="match status" value="1"/>
</dbReference>
<gene>
    <name evidence="16" type="ORF">FPS98_02240</name>
</gene>
<reference evidence="16 17" key="1">
    <citation type="submission" date="2019-07" db="EMBL/GenBank/DDBJ databases">
        <title>Characterization of Brevibacillus brevis HK544, as a potential biocontrol agent.</title>
        <authorList>
            <person name="Kim H."/>
        </authorList>
    </citation>
    <scope>NUCLEOTIDE SEQUENCE [LARGE SCALE GENOMIC DNA]</scope>
    <source>
        <strain evidence="16 17">HK544</strain>
    </source>
</reference>
<feature type="transmembrane region" description="Helical" evidence="14">
    <location>
        <begin position="103"/>
        <end position="121"/>
    </location>
</feature>
<protein>
    <recommendedName>
        <fullName evidence="3">histidine kinase</fullName>
        <ecNumber evidence="3">2.7.13.3</ecNumber>
    </recommendedName>
</protein>
<dbReference type="InterPro" id="IPR036097">
    <property type="entry name" value="HisK_dim/P_sf"/>
</dbReference>
<dbReference type="EMBL" id="CP042161">
    <property type="protein sequence ID" value="QDS32895.1"/>
    <property type="molecule type" value="Genomic_DNA"/>
</dbReference>
<evidence type="ECO:0000256" key="6">
    <source>
        <dbReference type="ARBA" id="ARBA00022679"/>
    </source>
</evidence>
<organism evidence="16 17">
    <name type="scientific">Brevibacillus brevis</name>
    <name type="common">Bacillus brevis</name>
    <dbReference type="NCBI Taxonomy" id="1393"/>
    <lineage>
        <taxon>Bacteria</taxon>
        <taxon>Bacillati</taxon>
        <taxon>Bacillota</taxon>
        <taxon>Bacilli</taxon>
        <taxon>Bacillales</taxon>
        <taxon>Paenibacillaceae</taxon>
        <taxon>Brevibacillus</taxon>
    </lineage>
</organism>
<dbReference type="GO" id="GO:0071555">
    <property type="term" value="P:cell wall organization"/>
    <property type="evidence" value="ECO:0007669"/>
    <property type="project" value="InterPro"/>
</dbReference>
<comment type="subcellular location">
    <subcellularLocation>
        <location evidence="2">Cell membrane</location>
        <topology evidence="2">Multi-pass membrane protein</topology>
    </subcellularLocation>
</comment>
<dbReference type="SUPFAM" id="SSF55874">
    <property type="entry name" value="ATPase domain of HSP90 chaperone/DNA topoisomerase II/histidine kinase"/>
    <property type="match status" value="1"/>
</dbReference>
<dbReference type="PROSITE" id="PS50109">
    <property type="entry name" value="HIS_KIN"/>
    <property type="match status" value="1"/>
</dbReference>
<dbReference type="Pfam" id="PF00512">
    <property type="entry name" value="HisKA"/>
    <property type="match status" value="1"/>
</dbReference>
<dbReference type="InterPro" id="IPR003661">
    <property type="entry name" value="HisK_dim/P_dom"/>
</dbReference>
<dbReference type="SUPFAM" id="SSF47384">
    <property type="entry name" value="Homodimeric domain of signal transducing histidine kinase"/>
    <property type="match status" value="1"/>
</dbReference>
<evidence type="ECO:0000256" key="3">
    <source>
        <dbReference type="ARBA" id="ARBA00012438"/>
    </source>
</evidence>
<dbReference type="PRINTS" id="PR00344">
    <property type="entry name" value="BCTRLSENSOR"/>
</dbReference>
<dbReference type="EC" id="2.7.13.3" evidence="3"/>
<proteinExistence type="predicted"/>
<evidence type="ECO:0000256" key="5">
    <source>
        <dbReference type="ARBA" id="ARBA00022553"/>
    </source>
</evidence>
<name>A0A517I1X3_BREBE</name>
<dbReference type="CDD" id="cd00082">
    <property type="entry name" value="HisKA"/>
    <property type="match status" value="1"/>
</dbReference>
<dbReference type="Pfam" id="PF02518">
    <property type="entry name" value="HATPase_c"/>
    <property type="match status" value="1"/>
</dbReference>
<evidence type="ECO:0000256" key="1">
    <source>
        <dbReference type="ARBA" id="ARBA00000085"/>
    </source>
</evidence>
<evidence type="ECO:0000256" key="9">
    <source>
        <dbReference type="ARBA" id="ARBA00022777"/>
    </source>
</evidence>
<dbReference type="SMART" id="SM00388">
    <property type="entry name" value="HisKA"/>
    <property type="match status" value="1"/>
</dbReference>
<evidence type="ECO:0000256" key="11">
    <source>
        <dbReference type="ARBA" id="ARBA00022989"/>
    </source>
</evidence>
<keyword evidence="7 14" id="KW-0812">Transmembrane</keyword>
<dbReference type="InterPro" id="IPR003594">
    <property type="entry name" value="HATPase_dom"/>
</dbReference>
<keyword evidence="11 14" id="KW-1133">Transmembrane helix</keyword>
<evidence type="ECO:0000313" key="16">
    <source>
        <dbReference type="EMBL" id="QDS32895.1"/>
    </source>
</evidence>
<dbReference type="RefSeq" id="WP_144613165.1">
    <property type="nucleotide sequence ID" value="NZ_CP042161.1"/>
</dbReference>
<feature type="transmembrane region" description="Helical" evidence="14">
    <location>
        <begin position="69"/>
        <end position="97"/>
    </location>
</feature>
<evidence type="ECO:0000259" key="15">
    <source>
        <dbReference type="PROSITE" id="PS50109"/>
    </source>
</evidence>
<evidence type="ECO:0000256" key="10">
    <source>
        <dbReference type="ARBA" id="ARBA00022840"/>
    </source>
</evidence>
<keyword evidence="5" id="KW-0597">Phosphoprotein</keyword>
<feature type="domain" description="Histidine kinase" evidence="15">
    <location>
        <begin position="218"/>
        <end position="425"/>
    </location>
</feature>
<dbReference type="AlphaFoldDB" id="A0A517I1X3"/>
<dbReference type="GO" id="GO:0005886">
    <property type="term" value="C:plasma membrane"/>
    <property type="evidence" value="ECO:0007669"/>
    <property type="project" value="UniProtKB-SubCell"/>
</dbReference>
<dbReference type="GO" id="GO:0005524">
    <property type="term" value="F:ATP binding"/>
    <property type="evidence" value="ECO:0007669"/>
    <property type="project" value="UniProtKB-KW"/>
</dbReference>
<feature type="transmembrane region" description="Helical" evidence="14">
    <location>
        <begin position="7"/>
        <end position="26"/>
    </location>
</feature>
<dbReference type="GO" id="GO:0000155">
    <property type="term" value="F:phosphorelay sensor kinase activity"/>
    <property type="evidence" value="ECO:0007669"/>
    <property type="project" value="InterPro"/>
</dbReference>
<dbReference type="Pfam" id="PF07694">
    <property type="entry name" value="5TM-5TMR_LYT"/>
    <property type="match status" value="1"/>
</dbReference>
<keyword evidence="9 16" id="KW-0418">Kinase</keyword>
<dbReference type="PANTHER" id="PTHR43065:SF46">
    <property type="entry name" value="C4-DICARBOXYLATE TRANSPORT SENSOR PROTEIN DCTB"/>
    <property type="match status" value="1"/>
</dbReference>
<sequence>MLIIKDILLQLLFVIVPVLLYRNVWLGRSTSNKMSVKSSMVIVCSSISVIFAMSFPVQLSNGMAYDLRSIPIIITILYAGYIPGILTILVMFVVRIVLGGDGVLITILGAMVYAIIPFLLVNRWYGYSLRKKLSVVLLIGCLKQLSIIGGGMAILIWRGFPLSIINDYLEPLVEIGYLALIILGGAVYFIEFIRESHIIRKQVERSEKLNLISELAASVAHEVRNPLTVVRGFVQLLREETNPKNVEYIRLVLNELDRAEFIISDYLNLAKPHSETLERLERLEIAHTVKEVTAIMSSYSVMNRVEIACETEPYLFVESNTVKLKQALMNLMKNGIESMGHGGVLHVTVQAAGNYHVISIKDEGEGMTPEQIEQIGLPFYSTKEKGTGLGLMVTCRIIEAMQGTIHFQSERGHGTQVTIQLPAVYMTEKGGEHGQRSRGVGATLS</sequence>
<dbReference type="InterPro" id="IPR005467">
    <property type="entry name" value="His_kinase_dom"/>
</dbReference>
<evidence type="ECO:0000313" key="17">
    <source>
        <dbReference type="Proteomes" id="UP000317713"/>
    </source>
</evidence>
<keyword evidence="10" id="KW-0067">ATP-binding</keyword>
<evidence type="ECO:0000256" key="4">
    <source>
        <dbReference type="ARBA" id="ARBA00022475"/>
    </source>
</evidence>
<dbReference type="InterPro" id="IPR011620">
    <property type="entry name" value="Sig_transdc_His_kinase_LytS_TM"/>
</dbReference>
<accession>A0A517I1X3</accession>
<comment type="catalytic activity">
    <reaction evidence="1">
        <text>ATP + protein L-histidine = ADP + protein N-phospho-L-histidine.</text>
        <dbReference type="EC" id="2.7.13.3"/>
    </reaction>
</comment>
<dbReference type="Proteomes" id="UP000317713">
    <property type="component" value="Chromosome"/>
</dbReference>
<dbReference type="InterPro" id="IPR036890">
    <property type="entry name" value="HATPase_C_sf"/>
</dbReference>
<evidence type="ECO:0000256" key="14">
    <source>
        <dbReference type="SAM" id="Phobius"/>
    </source>
</evidence>
<dbReference type="InterPro" id="IPR004358">
    <property type="entry name" value="Sig_transdc_His_kin-like_C"/>
</dbReference>
<feature type="transmembrane region" description="Helical" evidence="14">
    <location>
        <begin position="38"/>
        <end position="57"/>
    </location>
</feature>
<keyword evidence="13 14" id="KW-0472">Membrane</keyword>